<feature type="modified residue" description="4-aspartylphosphate" evidence="1">
    <location>
        <position position="55"/>
    </location>
</feature>
<dbReference type="SMART" id="SM00448">
    <property type="entry name" value="REC"/>
    <property type="match status" value="1"/>
</dbReference>
<keyword evidence="1" id="KW-0597">Phosphoprotein</keyword>
<dbReference type="RefSeq" id="WP_002695912.1">
    <property type="nucleotide sequence ID" value="NZ_AAWS01000010.1"/>
</dbReference>
<dbReference type="InterPro" id="IPR001789">
    <property type="entry name" value="Sig_transdc_resp-reg_receiver"/>
</dbReference>
<feature type="domain" description="Response regulatory" evidence="2">
    <location>
        <begin position="5"/>
        <end position="123"/>
    </location>
</feature>
<keyword evidence="3" id="KW-0969">Cilium</keyword>
<keyword evidence="3" id="KW-0282">Flagellum</keyword>
<dbReference type="PANTHER" id="PTHR43228">
    <property type="entry name" value="TWO-COMPONENT RESPONSE REGULATOR"/>
    <property type="match status" value="1"/>
</dbReference>
<keyword evidence="3" id="KW-0966">Cell projection</keyword>
<dbReference type="Proteomes" id="UP000004095">
    <property type="component" value="Unassembled WGS sequence"/>
</dbReference>
<dbReference type="AlphaFoldDB" id="A1ZIZ6"/>
<dbReference type="PROSITE" id="PS50110">
    <property type="entry name" value="RESPONSE_REGULATORY"/>
    <property type="match status" value="1"/>
</dbReference>
<dbReference type="InterPro" id="IPR011006">
    <property type="entry name" value="CheY-like_superfamily"/>
</dbReference>
<evidence type="ECO:0000313" key="4">
    <source>
        <dbReference type="Proteomes" id="UP000004095"/>
    </source>
</evidence>
<accession>A1ZIZ6</accession>
<dbReference type="OrthoDB" id="1524091at2"/>
<evidence type="ECO:0000313" key="3">
    <source>
        <dbReference type="EMBL" id="EAY29532.1"/>
    </source>
</evidence>
<sequence length="123" mass="13995">MNKSTVLLVDDDEITNFLCKKMLTELGFQSVESATNGQEAIKCLQHTCPDFIFLDIKMPVMDGFEFLEELKILALCQHTKIIMLTSSSREKEIKQASAYSNVIDFVVKPLTKQKASHIFKHII</sequence>
<dbReference type="Pfam" id="PF00072">
    <property type="entry name" value="Response_reg"/>
    <property type="match status" value="1"/>
</dbReference>
<dbReference type="SUPFAM" id="SSF52172">
    <property type="entry name" value="CheY-like"/>
    <property type="match status" value="1"/>
</dbReference>
<dbReference type="Gene3D" id="3.40.50.2300">
    <property type="match status" value="1"/>
</dbReference>
<dbReference type="eggNOG" id="COG0784">
    <property type="taxonomic scope" value="Bacteria"/>
</dbReference>
<proteinExistence type="predicted"/>
<reference evidence="3 4" key="1">
    <citation type="submission" date="2007-01" db="EMBL/GenBank/DDBJ databases">
        <authorList>
            <person name="Haygood M."/>
            <person name="Podell S."/>
            <person name="Anderson C."/>
            <person name="Hopkinson B."/>
            <person name="Roe K."/>
            <person name="Barbeau K."/>
            <person name="Gaasterland T."/>
            <person name="Ferriera S."/>
            <person name="Johnson J."/>
            <person name="Kravitz S."/>
            <person name="Beeson K."/>
            <person name="Sutton G."/>
            <person name="Rogers Y.-H."/>
            <person name="Friedman R."/>
            <person name="Frazier M."/>
            <person name="Venter J.C."/>
        </authorList>
    </citation>
    <scope>NUCLEOTIDE SEQUENCE [LARGE SCALE GENOMIC DNA]</scope>
    <source>
        <strain evidence="3 4">ATCC 23134</strain>
    </source>
</reference>
<organism evidence="3 4">
    <name type="scientific">Microscilla marina ATCC 23134</name>
    <dbReference type="NCBI Taxonomy" id="313606"/>
    <lineage>
        <taxon>Bacteria</taxon>
        <taxon>Pseudomonadati</taxon>
        <taxon>Bacteroidota</taxon>
        <taxon>Cytophagia</taxon>
        <taxon>Cytophagales</taxon>
        <taxon>Microscillaceae</taxon>
        <taxon>Microscilla</taxon>
    </lineage>
</organism>
<comment type="caution">
    <text evidence="3">The sequence shown here is derived from an EMBL/GenBank/DDBJ whole genome shotgun (WGS) entry which is preliminary data.</text>
</comment>
<name>A1ZIZ6_MICM2</name>
<evidence type="ECO:0000259" key="2">
    <source>
        <dbReference type="PROSITE" id="PS50110"/>
    </source>
</evidence>
<dbReference type="InterPro" id="IPR052048">
    <property type="entry name" value="ST_Response_Regulator"/>
</dbReference>
<dbReference type="GO" id="GO:0000160">
    <property type="term" value="P:phosphorelay signal transduction system"/>
    <property type="evidence" value="ECO:0007669"/>
    <property type="project" value="InterPro"/>
</dbReference>
<gene>
    <name evidence="3" type="ORF">M23134_00416</name>
</gene>
<evidence type="ECO:0000256" key="1">
    <source>
        <dbReference type="PROSITE-ProRule" id="PRU00169"/>
    </source>
</evidence>
<dbReference type="EMBL" id="AAWS01000010">
    <property type="protein sequence ID" value="EAY29532.1"/>
    <property type="molecule type" value="Genomic_DNA"/>
</dbReference>
<keyword evidence="4" id="KW-1185">Reference proteome</keyword>
<dbReference type="PANTHER" id="PTHR43228:SF1">
    <property type="entry name" value="TWO-COMPONENT RESPONSE REGULATOR ARR22"/>
    <property type="match status" value="1"/>
</dbReference>
<protein>
    <submittedName>
        <fullName evidence="3">Two-component response regulator involved in modulation of flagellar, CheY</fullName>
    </submittedName>
</protein>